<dbReference type="InterPro" id="IPR027417">
    <property type="entry name" value="P-loop_NTPase"/>
</dbReference>
<feature type="region of interest" description="Disordered" evidence="8">
    <location>
        <begin position="1028"/>
        <end position="1064"/>
    </location>
</feature>
<evidence type="ECO:0000313" key="11">
    <source>
        <dbReference type="EMBL" id="OAA62009.1"/>
    </source>
</evidence>
<dbReference type="PANTHER" id="PTHR48182">
    <property type="entry name" value="PROTEIN SERAC1"/>
    <property type="match status" value="1"/>
</dbReference>
<dbReference type="Pfam" id="PF13374">
    <property type="entry name" value="TPR_10"/>
    <property type="match status" value="1"/>
</dbReference>
<feature type="region of interest" description="Disordered" evidence="8">
    <location>
        <begin position="291"/>
        <end position="361"/>
    </location>
</feature>
<dbReference type="OrthoDB" id="7464126at2759"/>
<dbReference type="InterPro" id="IPR052374">
    <property type="entry name" value="SERAC1"/>
</dbReference>
<evidence type="ECO:0000256" key="7">
    <source>
        <dbReference type="ARBA" id="ARBA00023136"/>
    </source>
</evidence>
<evidence type="ECO:0000259" key="9">
    <source>
        <dbReference type="Pfam" id="PF00931"/>
    </source>
</evidence>
<dbReference type="Gene3D" id="1.25.40.10">
    <property type="entry name" value="Tetratricopeptide repeat domain"/>
    <property type="match status" value="2"/>
</dbReference>
<dbReference type="PANTHER" id="PTHR48182:SF2">
    <property type="entry name" value="PROTEIN SERAC1"/>
    <property type="match status" value="1"/>
</dbReference>
<dbReference type="InterPro" id="IPR029058">
    <property type="entry name" value="AB_hydrolase_fold"/>
</dbReference>
<evidence type="ECO:0000259" key="10">
    <source>
        <dbReference type="Pfam" id="PF05057"/>
    </source>
</evidence>
<evidence type="ECO:0000256" key="8">
    <source>
        <dbReference type="SAM" id="MobiDB-lite"/>
    </source>
</evidence>
<evidence type="ECO:0000256" key="1">
    <source>
        <dbReference type="ARBA" id="ARBA00004173"/>
    </source>
</evidence>
<dbReference type="GO" id="GO:0016020">
    <property type="term" value="C:membrane"/>
    <property type="evidence" value="ECO:0007669"/>
    <property type="project" value="UniProtKB-SubCell"/>
</dbReference>
<organism evidence="11 12">
    <name type="scientific">Niveomyces insectorum RCEF 264</name>
    <dbReference type="NCBI Taxonomy" id="1081102"/>
    <lineage>
        <taxon>Eukaryota</taxon>
        <taxon>Fungi</taxon>
        <taxon>Dikarya</taxon>
        <taxon>Ascomycota</taxon>
        <taxon>Pezizomycotina</taxon>
        <taxon>Sordariomycetes</taxon>
        <taxon>Hypocreomycetidae</taxon>
        <taxon>Hypocreales</taxon>
        <taxon>Cordycipitaceae</taxon>
        <taxon>Niveomyces</taxon>
    </lineage>
</organism>
<evidence type="ECO:0000256" key="2">
    <source>
        <dbReference type="ARBA" id="ARBA00004240"/>
    </source>
</evidence>
<dbReference type="Gene3D" id="3.40.50.300">
    <property type="entry name" value="P-loop containing nucleotide triphosphate hydrolases"/>
    <property type="match status" value="1"/>
</dbReference>
<dbReference type="GO" id="GO:0005783">
    <property type="term" value="C:endoplasmic reticulum"/>
    <property type="evidence" value="ECO:0007669"/>
    <property type="project" value="UniProtKB-SubCell"/>
</dbReference>
<evidence type="ECO:0000256" key="3">
    <source>
        <dbReference type="ARBA" id="ARBA00004370"/>
    </source>
</evidence>
<proteinExistence type="inferred from homology"/>
<keyword evidence="7" id="KW-0472">Membrane</keyword>
<evidence type="ECO:0000256" key="4">
    <source>
        <dbReference type="ARBA" id="ARBA00007920"/>
    </source>
</evidence>
<dbReference type="Proteomes" id="UP000076874">
    <property type="component" value="Unassembled WGS sequence"/>
</dbReference>
<comment type="similarity">
    <text evidence="4">Belongs to the putative lipase ROG1 family.</text>
</comment>
<dbReference type="InterPro" id="IPR007751">
    <property type="entry name" value="DUF676_lipase-like"/>
</dbReference>
<dbReference type="Pfam" id="PF00931">
    <property type="entry name" value="NB-ARC"/>
    <property type="match status" value="1"/>
</dbReference>
<keyword evidence="5" id="KW-0256">Endoplasmic reticulum</keyword>
<keyword evidence="12" id="KW-1185">Reference proteome</keyword>
<evidence type="ECO:0000313" key="12">
    <source>
        <dbReference type="Proteomes" id="UP000076874"/>
    </source>
</evidence>
<dbReference type="Gene3D" id="3.40.50.1820">
    <property type="entry name" value="alpha/beta hydrolase"/>
    <property type="match status" value="1"/>
</dbReference>
<comment type="caution">
    <text evidence="11">The sequence shown here is derived from an EMBL/GenBank/DDBJ whole genome shotgun (WGS) entry which is preliminary data.</text>
</comment>
<keyword evidence="6" id="KW-0496">Mitochondrion</keyword>
<dbReference type="GO" id="GO:0005739">
    <property type="term" value="C:mitochondrion"/>
    <property type="evidence" value="ECO:0007669"/>
    <property type="project" value="UniProtKB-SubCell"/>
</dbReference>
<dbReference type="AlphaFoldDB" id="A0A167UXM6"/>
<sequence length="1064" mass="118277">MAQAGRHYGVKTWHNPPGPTVDICFVHGLTGHRDKTWTVDGPRNEPWPPALLPTRFPHARLLSFGYDADVVRVRVASKDTIRSLADNLLYSLKDDRQEHNALHRPLVFVVHSLGGIVCKKAIARSQHSAEDTLASLAASLVGIVFMGTPHDGSSFASAAGLLVASVGWFKSTNKTLLRALKKDNAIAADTDNEFWEAWKVIERTSSAQIRIFCFFEILPLPAVKRRIVPEKSAVYQQHPSQKIDADHHNMVKFVSAEDPGFRRLCGVLRDFFSSKRADLLFAADLIQPFPSRPPAPLPRPRGSLSPPPLQPSSPAAAPPPLQRPPLHNFPHTPKNTTHVDIVSSREPQDESARASSFPPRETHSMIQRCYHLPFRQNRNFVGREDVLQQLRTLLFQEGHSIVALYGLGGVGKTQVANALAHWTKDHMTNHSVFWVPALSKPGFEEACTAIAAKLGIQRAKGQDVKALVRDHLSTVAAGKWLLVVDNADDPELVCGRGAADSLDHYFPQSDQGRILVTTRTRDVSQALASKKIQLDAFDIPQARRLASNLVEKPGLIADDAALVELVKELECLPLALTQAIVYMDQLNMPAREYLQLLRSTETDRVDLLGKEIPDSTRYKESRHAVTTTWLVSFNHLQATNPAAVDVLEFLSQIQPKAIPLSMLQIGGGGGGGGSDAVRLNAVSDLCAYGFVSKQDDVLDMHSLVHMATRSWIEKGGRMEIVARGSLDRMRYAFPSSDYANRKTWTAYLPHAMYMLRDGKAVDSVTGLRFCLRVCSCLYADGRIREALRMLENCNPWACESLAEQDRDRLSSEHELACAYLADGQVQRAVDLLEYVVGVKSSFAEDDSSRLTSQHELASAYHANGQIQKAVDLLEHVVRTQKNLPPDSYHRLASEHELARTYEANGQVQKAISMLEHVVDVKKRLAEDNPSRLASQHELALAYASDRRYTQAVELLEHVVSIRMRFARNHPNRLVAQHSLAVCLWSAGEKTRGIELMRYVVDQWKDLPPSPFSRNAKTFLERIEKSYSGTPTSYAAPAQGGRTRENQRTPDARLSRGDGTGPREE</sequence>
<dbReference type="SUPFAM" id="SSF52540">
    <property type="entry name" value="P-loop containing nucleoside triphosphate hydrolases"/>
    <property type="match status" value="1"/>
</dbReference>
<feature type="domain" description="NB-ARC" evidence="9">
    <location>
        <begin position="384"/>
        <end position="550"/>
    </location>
</feature>
<dbReference type="SUPFAM" id="SSF48452">
    <property type="entry name" value="TPR-like"/>
    <property type="match status" value="1"/>
</dbReference>
<feature type="compositionally biased region" description="Basic and acidic residues" evidence="8">
    <location>
        <begin position="1041"/>
        <end position="1064"/>
    </location>
</feature>
<dbReference type="GO" id="GO:0043531">
    <property type="term" value="F:ADP binding"/>
    <property type="evidence" value="ECO:0007669"/>
    <property type="project" value="InterPro"/>
</dbReference>
<feature type="compositionally biased region" description="Pro residues" evidence="8">
    <location>
        <begin position="291"/>
        <end position="323"/>
    </location>
</feature>
<dbReference type="InterPro" id="IPR011990">
    <property type="entry name" value="TPR-like_helical_dom_sf"/>
</dbReference>
<name>A0A167UXM6_9HYPO</name>
<gene>
    <name evidence="11" type="ORF">SPI_04868</name>
</gene>
<dbReference type="Pfam" id="PF05057">
    <property type="entry name" value="DUF676"/>
    <property type="match status" value="1"/>
</dbReference>
<reference evidence="11 12" key="1">
    <citation type="journal article" date="2016" name="Genome Biol. Evol.">
        <title>Divergent and convergent evolution of fungal pathogenicity.</title>
        <authorList>
            <person name="Shang Y."/>
            <person name="Xiao G."/>
            <person name="Zheng P."/>
            <person name="Cen K."/>
            <person name="Zhan S."/>
            <person name="Wang C."/>
        </authorList>
    </citation>
    <scope>NUCLEOTIDE SEQUENCE [LARGE SCALE GENOMIC DNA]</scope>
    <source>
        <strain evidence="11 12">RCEF 264</strain>
    </source>
</reference>
<feature type="domain" description="DUF676" evidence="10">
    <location>
        <begin position="80"/>
        <end position="183"/>
    </location>
</feature>
<dbReference type="SUPFAM" id="SSF53474">
    <property type="entry name" value="alpha/beta-Hydrolases"/>
    <property type="match status" value="1"/>
</dbReference>
<evidence type="ECO:0000256" key="5">
    <source>
        <dbReference type="ARBA" id="ARBA00022824"/>
    </source>
</evidence>
<evidence type="ECO:0000256" key="6">
    <source>
        <dbReference type="ARBA" id="ARBA00023128"/>
    </source>
</evidence>
<accession>A0A167UXM6</accession>
<dbReference type="InterPro" id="IPR002182">
    <property type="entry name" value="NB-ARC"/>
</dbReference>
<protein>
    <submittedName>
        <fullName evidence="11">Kinesin light chain</fullName>
    </submittedName>
</protein>
<dbReference type="Pfam" id="PF13424">
    <property type="entry name" value="TPR_12"/>
    <property type="match status" value="1"/>
</dbReference>
<comment type="subcellular location">
    <subcellularLocation>
        <location evidence="2">Endoplasmic reticulum</location>
    </subcellularLocation>
    <subcellularLocation>
        <location evidence="3">Membrane</location>
    </subcellularLocation>
    <subcellularLocation>
        <location evidence="1">Mitochondrion</location>
    </subcellularLocation>
</comment>
<dbReference type="EMBL" id="AZHD01000007">
    <property type="protein sequence ID" value="OAA62009.1"/>
    <property type="molecule type" value="Genomic_DNA"/>
</dbReference>